<dbReference type="CDD" id="cd04765">
    <property type="entry name" value="HTH_MlrA-like_sg2"/>
    <property type="match status" value="1"/>
</dbReference>
<reference evidence="2 3" key="1">
    <citation type="journal article" date="2013" name="Genome Announc.">
        <title>Genome Sequence of Novosphingobium lindaniclasticum LE124T, Isolated from a Hexachlorocyclohexane Dumpsite.</title>
        <authorList>
            <person name="Saxena A."/>
            <person name="Nayyar N."/>
            <person name="Sangwan N."/>
            <person name="Kumari R."/>
            <person name="Khurana J.P."/>
            <person name="Lal R."/>
        </authorList>
    </citation>
    <scope>NUCLEOTIDE SEQUENCE [LARGE SCALE GENOMIC DNA]</scope>
    <source>
        <strain evidence="2 3">LE124</strain>
    </source>
</reference>
<dbReference type="eggNOG" id="COG0789">
    <property type="taxonomic scope" value="Bacteria"/>
</dbReference>
<dbReference type="OrthoDB" id="9810140at2"/>
<dbReference type="EMBL" id="ATHL01000083">
    <property type="protein sequence ID" value="EQB13895.1"/>
    <property type="molecule type" value="Genomic_DNA"/>
</dbReference>
<dbReference type="Pfam" id="PF13411">
    <property type="entry name" value="MerR_1"/>
    <property type="match status" value="1"/>
</dbReference>
<sequence length="144" mass="15726">MTASEANRTEAVVPKDGAAAKAIFNDGKAHDALRTIGEVTKALGIRQHVLRYWEEQFPALQPIKRSGNRRYYRPEDVALIADIDRLVNREGYTLRGAGMALGQKAVGEAAMPLERSEDAAPAADAVFADLRRIRNRLALALAAD</sequence>
<evidence type="ECO:0000313" key="3">
    <source>
        <dbReference type="Proteomes" id="UP000015527"/>
    </source>
</evidence>
<dbReference type="GO" id="GO:0003677">
    <property type="term" value="F:DNA binding"/>
    <property type="evidence" value="ECO:0007669"/>
    <property type="project" value="InterPro"/>
</dbReference>
<protein>
    <recommendedName>
        <fullName evidence="1">HTH merR-type domain-containing protein</fullName>
    </recommendedName>
</protein>
<accession>T0IQ09</accession>
<name>T0IQ09_9SPHN</name>
<evidence type="ECO:0000259" key="1">
    <source>
        <dbReference type="PROSITE" id="PS50937"/>
    </source>
</evidence>
<evidence type="ECO:0000313" key="2">
    <source>
        <dbReference type="EMBL" id="EQB13895.1"/>
    </source>
</evidence>
<dbReference type="GO" id="GO:0006355">
    <property type="term" value="P:regulation of DNA-templated transcription"/>
    <property type="evidence" value="ECO:0007669"/>
    <property type="project" value="InterPro"/>
</dbReference>
<dbReference type="Gene3D" id="1.10.1660.10">
    <property type="match status" value="1"/>
</dbReference>
<keyword evidence="3" id="KW-1185">Reference proteome</keyword>
<feature type="domain" description="HTH merR-type" evidence="1">
    <location>
        <begin position="35"/>
        <end position="103"/>
    </location>
</feature>
<dbReference type="AlphaFoldDB" id="T0IQ09"/>
<dbReference type="InterPro" id="IPR009061">
    <property type="entry name" value="DNA-bd_dom_put_sf"/>
</dbReference>
<dbReference type="SMART" id="SM00422">
    <property type="entry name" value="HTH_MERR"/>
    <property type="match status" value="1"/>
</dbReference>
<gene>
    <name evidence="2" type="ORF">L284_13200</name>
</gene>
<dbReference type="SUPFAM" id="SSF46955">
    <property type="entry name" value="Putative DNA-binding domain"/>
    <property type="match status" value="1"/>
</dbReference>
<dbReference type="RefSeq" id="WP_021234472.1">
    <property type="nucleotide sequence ID" value="NZ_ATHL01000083.1"/>
</dbReference>
<comment type="caution">
    <text evidence="2">The sequence shown here is derived from an EMBL/GenBank/DDBJ whole genome shotgun (WGS) entry which is preliminary data.</text>
</comment>
<organism evidence="2 3">
    <name type="scientific">Novosphingobium lindaniclasticum LE124</name>
    <dbReference type="NCBI Taxonomy" id="1096930"/>
    <lineage>
        <taxon>Bacteria</taxon>
        <taxon>Pseudomonadati</taxon>
        <taxon>Pseudomonadota</taxon>
        <taxon>Alphaproteobacteria</taxon>
        <taxon>Sphingomonadales</taxon>
        <taxon>Sphingomonadaceae</taxon>
        <taxon>Novosphingobium</taxon>
    </lineage>
</organism>
<dbReference type="PROSITE" id="PS50937">
    <property type="entry name" value="HTH_MERR_2"/>
    <property type="match status" value="1"/>
</dbReference>
<proteinExistence type="predicted"/>
<dbReference type="Proteomes" id="UP000015527">
    <property type="component" value="Unassembled WGS sequence"/>
</dbReference>
<dbReference type="PATRIC" id="fig|1096930.3.peg.2631"/>
<dbReference type="InterPro" id="IPR000551">
    <property type="entry name" value="MerR-type_HTH_dom"/>
</dbReference>